<reference evidence="2 3" key="1">
    <citation type="journal article" date="2015" name="Stand. Genomic Sci.">
        <title>Genomic Encyclopedia of Bacterial and Archaeal Type Strains, Phase III: the genomes of soil and plant-associated and newly described type strains.</title>
        <authorList>
            <person name="Whitman W.B."/>
            <person name="Woyke T."/>
            <person name="Klenk H.P."/>
            <person name="Zhou Y."/>
            <person name="Lilburn T.G."/>
            <person name="Beck B.J."/>
            <person name="De Vos P."/>
            <person name="Vandamme P."/>
            <person name="Eisen J.A."/>
            <person name="Garrity G."/>
            <person name="Hugenholtz P."/>
            <person name="Kyrpides N.C."/>
        </authorList>
    </citation>
    <scope>NUCLEOTIDE SEQUENCE [LARGE SCALE GENOMIC DNA]</scope>
    <source>
        <strain evidence="2 3">VKM Ac-2572</strain>
    </source>
</reference>
<sequence>MIGKWATGAGVVGARRELLFFEQLAPRWDHPAPQLLGVCDAGEGVLLLSEDLDAAGYRSPGGSVSEAQLRGTIETLVGLHACFWNDVPLDARQSELSVTSTAQAWPPEVIARHATAVRDEAERFFATDTELDAGERAELEDILGAWERQFQVRVAGGAAITLIHGDFHFLGNVFFRPDDVRPKVIDWSEAKPGLGPHDLAYCLTVVPTEDRLARDRVLLRRYWDGLRSAGVGDYSWELCEWDFRFSAISNLFQSVFQRSAKWYRKSLAEIEALGSREVLAAPPSLPI</sequence>
<protein>
    <submittedName>
        <fullName evidence="2">Phosphotransferase family enzyme</fullName>
    </submittedName>
</protein>
<dbReference type="AlphaFoldDB" id="A0A4R2HWE7"/>
<keyword evidence="2" id="KW-0808">Transferase</keyword>
<comment type="caution">
    <text evidence="2">The sequence shown here is derived from an EMBL/GenBank/DDBJ whole genome shotgun (WGS) entry which is preliminary data.</text>
</comment>
<keyword evidence="3" id="KW-1185">Reference proteome</keyword>
<dbReference type="GO" id="GO:0016740">
    <property type="term" value="F:transferase activity"/>
    <property type="evidence" value="ECO:0007669"/>
    <property type="project" value="UniProtKB-KW"/>
</dbReference>
<dbReference type="OrthoDB" id="141068at2"/>
<dbReference type="Proteomes" id="UP000294508">
    <property type="component" value="Unassembled WGS sequence"/>
</dbReference>
<name>A0A4R2HWE7_9ACTN</name>
<evidence type="ECO:0000313" key="2">
    <source>
        <dbReference type="EMBL" id="TCO35607.1"/>
    </source>
</evidence>
<dbReference type="InterPro" id="IPR002575">
    <property type="entry name" value="Aminoglycoside_PTrfase"/>
</dbReference>
<dbReference type="InterPro" id="IPR011009">
    <property type="entry name" value="Kinase-like_dom_sf"/>
</dbReference>
<organism evidence="2 3">
    <name type="scientific">Kribbella steppae</name>
    <dbReference type="NCBI Taxonomy" id="2512223"/>
    <lineage>
        <taxon>Bacteria</taxon>
        <taxon>Bacillati</taxon>
        <taxon>Actinomycetota</taxon>
        <taxon>Actinomycetes</taxon>
        <taxon>Propionibacteriales</taxon>
        <taxon>Kribbellaceae</taxon>
        <taxon>Kribbella</taxon>
    </lineage>
</organism>
<dbReference type="Pfam" id="PF01636">
    <property type="entry name" value="APH"/>
    <property type="match status" value="1"/>
</dbReference>
<gene>
    <name evidence="2" type="ORF">EV652_101491</name>
</gene>
<proteinExistence type="predicted"/>
<feature type="domain" description="Aminoglycoside phosphotransferase" evidence="1">
    <location>
        <begin position="14"/>
        <end position="222"/>
    </location>
</feature>
<dbReference type="RefSeq" id="WP_158441073.1">
    <property type="nucleotide sequence ID" value="NZ_SLWN01000001.1"/>
</dbReference>
<evidence type="ECO:0000313" key="3">
    <source>
        <dbReference type="Proteomes" id="UP000294508"/>
    </source>
</evidence>
<dbReference type="Gene3D" id="3.90.1200.10">
    <property type="match status" value="1"/>
</dbReference>
<dbReference type="SUPFAM" id="SSF56112">
    <property type="entry name" value="Protein kinase-like (PK-like)"/>
    <property type="match status" value="1"/>
</dbReference>
<accession>A0A4R2HWE7</accession>
<dbReference type="EMBL" id="SLWN01000001">
    <property type="protein sequence ID" value="TCO35607.1"/>
    <property type="molecule type" value="Genomic_DNA"/>
</dbReference>
<evidence type="ECO:0000259" key="1">
    <source>
        <dbReference type="Pfam" id="PF01636"/>
    </source>
</evidence>